<evidence type="ECO:0000256" key="1">
    <source>
        <dbReference type="SAM" id="Phobius"/>
    </source>
</evidence>
<dbReference type="PANTHER" id="PTHR20992:SF9">
    <property type="entry name" value="AT15442P-RELATED"/>
    <property type="match status" value="1"/>
</dbReference>
<dbReference type="Pfam" id="PF04087">
    <property type="entry name" value="DUF389"/>
    <property type="match status" value="1"/>
</dbReference>
<feature type="transmembrane region" description="Helical" evidence="1">
    <location>
        <begin position="88"/>
        <end position="109"/>
    </location>
</feature>
<dbReference type="Proteomes" id="UP000230973">
    <property type="component" value="Unassembled WGS sequence"/>
</dbReference>
<dbReference type="NCBIfam" id="TIGR00341">
    <property type="entry name" value="TIGR00341 family protein"/>
    <property type="match status" value="1"/>
</dbReference>
<protein>
    <submittedName>
        <fullName evidence="2">TIGR00341 family protein</fullName>
    </submittedName>
</protein>
<dbReference type="EMBL" id="PFLC01000058">
    <property type="protein sequence ID" value="PIY61975.1"/>
    <property type="molecule type" value="Genomic_DNA"/>
</dbReference>
<accession>A0A2M7Q945</accession>
<keyword evidence="1" id="KW-1133">Transmembrane helix</keyword>
<proteinExistence type="predicted"/>
<name>A0A2M7Q945_9BACT</name>
<comment type="caution">
    <text evidence="2">The sequence shown here is derived from an EMBL/GenBank/DDBJ whole genome shotgun (WGS) entry which is preliminary data.</text>
</comment>
<organism evidence="2 3">
    <name type="scientific">Candidatus Uhrbacteria bacterium CG_4_10_14_0_8_um_filter_58_22</name>
    <dbReference type="NCBI Taxonomy" id="1975029"/>
    <lineage>
        <taxon>Bacteria</taxon>
        <taxon>Candidatus Uhriibacteriota</taxon>
    </lineage>
</organism>
<keyword evidence="1" id="KW-0472">Membrane</keyword>
<feature type="transmembrane region" description="Helical" evidence="1">
    <location>
        <begin position="186"/>
        <end position="211"/>
    </location>
</feature>
<gene>
    <name evidence="2" type="ORF">COY93_04500</name>
</gene>
<reference evidence="3" key="1">
    <citation type="submission" date="2017-09" db="EMBL/GenBank/DDBJ databases">
        <title>Depth-based differentiation of microbial function through sediment-hosted aquifers and enrichment of novel symbionts in the deep terrestrial subsurface.</title>
        <authorList>
            <person name="Probst A.J."/>
            <person name="Ladd B."/>
            <person name="Jarett J.K."/>
            <person name="Geller-Mcgrath D.E."/>
            <person name="Sieber C.M.K."/>
            <person name="Emerson J.B."/>
            <person name="Anantharaman K."/>
            <person name="Thomas B.C."/>
            <person name="Malmstrom R."/>
            <person name="Stieglmeier M."/>
            <person name="Klingl A."/>
            <person name="Woyke T."/>
            <person name="Ryan C.M."/>
            <person name="Banfield J.F."/>
        </authorList>
    </citation>
    <scope>NUCLEOTIDE SEQUENCE [LARGE SCALE GENOMIC DNA]</scope>
</reference>
<dbReference type="AlphaFoldDB" id="A0A2M7Q945"/>
<feature type="transmembrane region" description="Helical" evidence="1">
    <location>
        <begin position="153"/>
        <end position="174"/>
    </location>
</feature>
<keyword evidence="1" id="KW-0812">Transmembrane</keyword>
<evidence type="ECO:0000313" key="3">
    <source>
        <dbReference type="Proteomes" id="UP000230973"/>
    </source>
</evidence>
<dbReference type="PANTHER" id="PTHR20992">
    <property type="entry name" value="AT15442P-RELATED"/>
    <property type="match status" value="1"/>
</dbReference>
<dbReference type="InterPro" id="IPR005240">
    <property type="entry name" value="DUF389"/>
</dbReference>
<sequence>MTTLFTSLTEADKRGAVERLIADSTPRDDFFLMITLSVIMATFGLLVGSASIIIGSMLIAPLLSPILGFSMGIVMADRPLISRSFFTVLKSMAFALPCSVVVTLFFSRIAGLDSGLNPEIISRLSPDVISAFVALVAGLAASYALIRPQLSASLPGVVVSVALIPPLAVTGIGIARLEWAIIADSFVLFLLNVGLIVFASSVVFSLTHLYTKQSIAEMAIKKENEQLRKEVEKAKRR</sequence>
<evidence type="ECO:0000313" key="2">
    <source>
        <dbReference type="EMBL" id="PIY61975.1"/>
    </source>
</evidence>
<feature type="transmembrane region" description="Helical" evidence="1">
    <location>
        <begin position="53"/>
        <end position="76"/>
    </location>
</feature>
<feature type="transmembrane region" description="Helical" evidence="1">
    <location>
        <begin position="30"/>
        <end position="47"/>
    </location>
</feature>
<feature type="transmembrane region" description="Helical" evidence="1">
    <location>
        <begin position="129"/>
        <end position="146"/>
    </location>
</feature>